<dbReference type="GO" id="GO:0006281">
    <property type="term" value="P:DNA repair"/>
    <property type="evidence" value="ECO:0007669"/>
    <property type="project" value="UniProtKB-KW"/>
</dbReference>
<dbReference type="RefSeq" id="WP_118485202.1">
    <property type="nucleotide sequence ID" value="NZ_CATZZN010000057.1"/>
</dbReference>
<evidence type="ECO:0000256" key="5">
    <source>
        <dbReference type="ARBA" id="ARBA00022763"/>
    </source>
</evidence>
<keyword evidence="9" id="KW-0472">Membrane</keyword>
<comment type="caution">
    <text evidence="11">The sequence shown here is derived from an EMBL/GenBank/DDBJ whole genome shotgun (WGS) entry which is preliminary data.</text>
</comment>
<keyword evidence="3" id="KW-0540">Nuclease</keyword>
<reference evidence="11 12" key="1">
    <citation type="submission" date="2018-08" db="EMBL/GenBank/DDBJ databases">
        <title>A genome reference for cultivated species of the human gut microbiota.</title>
        <authorList>
            <person name="Zou Y."/>
            <person name="Xue W."/>
            <person name="Luo G."/>
        </authorList>
    </citation>
    <scope>NUCLEOTIDE SEQUENCE [LARGE SCALE GENOMIC DNA]</scope>
    <source>
        <strain evidence="11 12">AF24-2</strain>
    </source>
</reference>
<gene>
    <name evidence="11" type="ORF">DWY20_13255</name>
</gene>
<proteinExistence type="predicted"/>
<dbReference type="AlphaFoldDB" id="A0A412GAZ0"/>
<evidence type="ECO:0000256" key="3">
    <source>
        <dbReference type="ARBA" id="ARBA00022722"/>
    </source>
</evidence>
<keyword evidence="9" id="KW-1133">Transmembrane helix</keyword>
<keyword evidence="6" id="KW-0378">Hydrolase</keyword>
<keyword evidence="8" id="KW-0234">DNA repair</keyword>
<feature type="transmembrane region" description="Helical" evidence="9">
    <location>
        <begin position="7"/>
        <end position="32"/>
    </location>
</feature>
<dbReference type="InterPro" id="IPR005135">
    <property type="entry name" value="Endo/exonuclease/phosphatase"/>
</dbReference>
<feature type="domain" description="Endonuclease/exonuclease/phosphatase" evidence="10">
    <location>
        <begin position="104"/>
        <end position="349"/>
    </location>
</feature>
<dbReference type="GO" id="GO:0046872">
    <property type="term" value="F:metal ion binding"/>
    <property type="evidence" value="ECO:0007669"/>
    <property type="project" value="UniProtKB-KW"/>
</dbReference>
<sequence>MRKIGCLVRWVLFTLNILVAIGFLISAYSPYISPVSHPLWACAGLFFPFLFLANLLFIFVWVCIKWQYAFFPLLVLVAGWSSIWNYCPLGSEEKPEGGEVIKLLTYNTQDIALTKEYDKQEGNPVLNYLRDSDADIICLQEFNPSAKVKQKEIDRALACYPYHVRVKGEGPGRLACYSRYPILSAETIDYKTESNASILYRLKFGNDTLVLINNHLESNKLDAHDKTVYNDILKSPREKNIKNGGKHLFHKIAKVVAVRAPQADSVAQAIAVNRTRYMLVCGDFNDSPISYAHRVVGQGLNDVYRKAGRGPGFTYYENRFYFRIDHIFASDAFRILECKIDRSINASDHYPVWCLLEKTK</sequence>
<evidence type="ECO:0000313" key="12">
    <source>
        <dbReference type="Proteomes" id="UP000285864"/>
    </source>
</evidence>
<dbReference type="InterPro" id="IPR051547">
    <property type="entry name" value="TDP2-like"/>
</dbReference>
<evidence type="ECO:0000313" key="11">
    <source>
        <dbReference type="EMBL" id="RGR91990.1"/>
    </source>
</evidence>
<feature type="transmembrane region" description="Helical" evidence="9">
    <location>
        <begin position="38"/>
        <end position="61"/>
    </location>
</feature>
<organism evidence="11 12">
    <name type="scientific">Phocaeicola coprocola</name>
    <dbReference type="NCBI Taxonomy" id="310298"/>
    <lineage>
        <taxon>Bacteria</taxon>
        <taxon>Pseudomonadati</taxon>
        <taxon>Bacteroidota</taxon>
        <taxon>Bacteroidia</taxon>
        <taxon>Bacteroidales</taxon>
        <taxon>Bacteroidaceae</taxon>
        <taxon>Phocaeicola</taxon>
    </lineage>
</organism>
<dbReference type="InterPro" id="IPR036691">
    <property type="entry name" value="Endo/exonu/phosph_ase_sf"/>
</dbReference>
<evidence type="ECO:0000256" key="1">
    <source>
        <dbReference type="ARBA" id="ARBA00001936"/>
    </source>
</evidence>
<protein>
    <submittedName>
        <fullName evidence="11">Endonuclease</fullName>
    </submittedName>
</protein>
<comment type="cofactor">
    <cofactor evidence="2">
        <name>Mg(2+)</name>
        <dbReference type="ChEBI" id="CHEBI:18420"/>
    </cofactor>
</comment>
<evidence type="ECO:0000256" key="2">
    <source>
        <dbReference type="ARBA" id="ARBA00001946"/>
    </source>
</evidence>
<dbReference type="CDD" id="cd09084">
    <property type="entry name" value="EEP-2"/>
    <property type="match status" value="1"/>
</dbReference>
<evidence type="ECO:0000256" key="8">
    <source>
        <dbReference type="ARBA" id="ARBA00023204"/>
    </source>
</evidence>
<accession>A0A412GAZ0</accession>
<keyword evidence="7" id="KW-0460">Magnesium</keyword>
<feature type="transmembrane region" description="Helical" evidence="9">
    <location>
        <begin position="68"/>
        <end position="86"/>
    </location>
</feature>
<keyword evidence="12" id="KW-1185">Reference proteome</keyword>
<evidence type="ECO:0000256" key="6">
    <source>
        <dbReference type="ARBA" id="ARBA00022801"/>
    </source>
</evidence>
<dbReference type="PANTHER" id="PTHR15822">
    <property type="entry name" value="TRAF AND TNF RECEPTOR-ASSOCIATED PROTEIN"/>
    <property type="match status" value="1"/>
</dbReference>
<dbReference type="Pfam" id="PF03372">
    <property type="entry name" value="Exo_endo_phos"/>
    <property type="match status" value="1"/>
</dbReference>
<keyword evidence="4" id="KW-0479">Metal-binding</keyword>
<evidence type="ECO:0000259" key="10">
    <source>
        <dbReference type="Pfam" id="PF03372"/>
    </source>
</evidence>
<dbReference type="SUPFAM" id="SSF56219">
    <property type="entry name" value="DNase I-like"/>
    <property type="match status" value="1"/>
</dbReference>
<dbReference type="EMBL" id="QRUU01000080">
    <property type="protein sequence ID" value="RGR91990.1"/>
    <property type="molecule type" value="Genomic_DNA"/>
</dbReference>
<keyword evidence="5" id="KW-0227">DNA damage</keyword>
<comment type="cofactor">
    <cofactor evidence="1">
        <name>Mn(2+)</name>
        <dbReference type="ChEBI" id="CHEBI:29035"/>
    </cofactor>
</comment>
<evidence type="ECO:0000256" key="4">
    <source>
        <dbReference type="ARBA" id="ARBA00022723"/>
    </source>
</evidence>
<dbReference type="PANTHER" id="PTHR15822:SF4">
    <property type="entry name" value="TYROSYL-DNA PHOSPHODIESTERASE 2"/>
    <property type="match status" value="1"/>
</dbReference>
<dbReference type="GO" id="GO:0004519">
    <property type="term" value="F:endonuclease activity"/>
    <property type="evidence" value="ECO:0007669"/>
    <property type="project" value="UniProtKB-KW"/>
</dbReference>
<dbReference type="GO" id="GO:0016787">
    <property type="term" value="F:hydrolase activity"/>
    <property type="evidence" value="ECO:0007669"/>
    <property type="project" value="UniProtKB-KW"/>
</dbReference>
<evidence type="ECO:0000256" key="7">
    <source>
        <dbReference type="ARBA" id="ARBA00022842"/>
    </source>
</evidence>
<dbReference type="Gene3D" id="3.60.10.10">
    <property type="entry name" value="Endonuclease/exonuclease/phosphatase"/>
    <property type="match status" value="1"/>
</dbReference>
<evidence type="ECO:0000256" key="9">
    <source>
        <dbReference type="SAM" id="Phobius"/>
    </source>
</evidence>
<keyword evidence="9" id="KW-0812">Transmembrane</keyword>
<dbReference type="GeneID" id="79858306"/>
<name>A0A412GAZ0_9BACT</name>
<keyword evidence="11" id="KW-0255">Endonuclease</keyword>
<dbReference type="Proteomes" id="UP000285864">
    <property type="component" value="Unassembled WGS sequence"/>
</dbReference>